<evidence type="ECO:0000256" key="7">
    <source>
        <dbReference type="ARBA" id="ARBA00049568"/>
    </source>
</evidence>
<dbReference type="PANTHER" id="PTHR43798">
    <property type="entry name" value="MONOACYLGLYCEROL LIPASE"/>
    <property type="match status" value="1"/>
</dbReference>
<reference evidence="11" key="1">
    <citation type="submission" date="2025-08" db="UniProtKB">
        <authorList>
            <consortium name="RefSeq"/>
        </authorList>
    </citation>
    <scope>IDENTIFICATION</scope>
</reference>
<evidence type="ECO:0000256" key="4">
    <source>
        <dbReference type="ARBA" id="ARBA00037874"/>
    </source>
</evidence>
<evidence type="ECO:0000256" key="1">
    <source>
        <dbReference type="ARBA" id="ARBA00001613"/>
    </source>
</evidence>
<dbReference type="SUPFAM" id="SSF53474">
    <property type="entry name" value="alpha/beta-Hydrolases"/>
    <property type="match status" value="1"/>
</dbReference>
<evidence type="ECO:0000256" key="2">
    <source>
        <dbReference type="ARBA" id="ARBA00013254"/>
    </source>
</evidence>
<dbReference type="InterPro" id="IPR000073">
    <property type="entry name" value="AB_hydrolase_1"/>
</dbReference>
<name>A0ABM0JVV8_APLCA</name>
<dbReference type="InterPro" id="IPR029058">
    <property type="entry name" value="AB_hydrolase_fold"/>
</dbReference>
<comment type="catalytic activity">
    <reaction evidence="1">
        <text>Hydrolyzes glycerol monoesters of long-chain fatty acids.</text>
        <dbReference type="EC" id="3.1.1.23"/>
    </reaction>
</comment>
<dbReference type="Gene3D" id="3.40.50.1820">
    <property type="entry name" value="alpha/beta hydrolase"/>
    <property type="match status" value="1"/>
</dbReference>
<keyword evidence="8" id="KW-0812">Transmembrane</keyword>
<proteinExistence type="predicted"/>
<evidence type="ECO:0000256" key="8">
    <source>
        <dbReference type="SAM" id="Phobius"/>
    </source>
</evidence>
<feature type="transmembrane region" description="Helical" evidence="8">
    <location>
        <begin position="12"/>
        <end position="34"/>
    </location>
</feature>
<gene>
    <name evidence="11" type="primary">LOC101848444</name>
</gene>
<dbReference type="GeneID" id="101848444"/>
<dbReference type="RefSeq" id="XP_005102729.1">
    <property type="nucleotide sequence ID" value="XM_005102672.3"/>
</dbReference>
<dbReference type="PANTHER" id="PTHR43798:SF5">
    <property type="entry name" value="MONOACYLGLYCEROL LIPASE ABHD6"/>
    <property type="match status" value="1"/>
</dbReference>
<dbReference type="Proteomes" id="UP000694888">
    <property type="component" value="Unplaced"/>
</dbReference>
<feature type="domain" description="AB hydrolase-1" evidence="9">
    <location>
        <begin position="83"/>
        <end position="324"/>
    </location>
</feature>
<evidence type="ECO:0000256" key="6">
    <source>
        <dbReference type="ARBA" id="ARBA00047662"/>
    </source>
</evidence>
<comment type="subcellular location">
    <subcellularLocation>
        <location evidence="3">Late endosome membrane</location>
        <topology evidence="3">Single-pass type II membrane protein</topology>
    </subcellularLocation>
    <subcellularLocation>
        <location evidence="4">Lysosome membrane</location>
        <topology evidence="4">Single-pass type II membrane protein</topology>
    </subcellularLocation>
    <subcellularLocation>
        <location evidence="5">Mitochondrion membrane</location>
        <topology evidence="5">Single-pass type II membrane protein</topology>
    </subcellularLocation>
</comment>
<dbReference type="InterPro" id="IPR050266">
    <property type="entry name" value="AB_hydrolase_sf"/>
</dbReference>
<dbReference type="EC" id="3.1.1.23" evidence="2"/>
<sequence>MDLVDLVYPELTLMNPAALTVVTVTAMMSLYVYFMQPSMILQAYFRVAVRWSGMKIRCTKLLPDGFRFFYGEKGQKTKGQMSVVFLHGFTADHFMWAPIVQNIPSSIHVIAVDLPGHGFTMDPLDNDDIGFRAQVTRIKQFLDLIDLTEPVHLVGISMGGALAGLFAAEFPDLVGALSLTCPSMKTPEESHMIKSNKERVLQAGELTIENCPMLPQTSRQVQEMLNISHYFSVSYPSQILKGVAELRKRKNDFYLRLVREIISEPSQVMLESSLSKISSPTQVIWGQEDWIVDVSGVDVLRKHLPNCRRVNIMPKCGHAVNLDQPAQFAQIVLDFWRDQQSRMLPEGKKCS</sequence>
<keyword evidence="8" id="KW-1133">Transmembrane helix</keyword>
<dbReference type="Pfam" id="PF00561">
    <property type="entry name" value="Abhydrolase_1"/>
    <property type="match status" value="1"/>
</dbReference>
<organism evidence="10 11">
    <name type="scientific">Aplysia californica</name>
    <name type="common">California sea hare</name>
    <dbReference type="NCBI Taxonomy" id="6500"/>
    <lineage>
        <taxon>Eukaryota</taxon>
        <taxon>Metazoa</taxon>
        <taxon>Spiralia</taxon>
        <taxon>Lophotrochozoa</taxon>
        <taxon>Mollusca</taxon>
        <taxon>Gastropoda</taxon>
        <taxon>Heterobranchia</taxon>
        <taxon>Euthyneura</taxon>
        <taxon>Tectipleura</taxon>
        <taxon>Aplysiida</taxon>
        <taxon>Aplysioidea</taxon>
        <taxon>Aplysiidae</taxon>
        <taxon>Aplysia</taxon>
    </lineage>
</organism>
<evidence type="ECO:0000256" key="3">
    <source>
        <dbReference type="ARBA" id="ARBA00037797"/>
    </source>
</evidence>
<comment type="catalytic activity">
    <reaction evidence="6">
        <text>1-dodecanoylglycerol + H2O = dodecanoate + glycerol + H(+)</text>
        <dbReference type="Rhea" id="RHEA:44316"/>
        <dbReference type="ChEBI" id="CHEBI:15377"/>
        <dbReference type="ChEBI" id="CHEBI:15378"/>
        <dbReference type="ChEBI" id="CHEBI:17754"/>
        <dbReference type="ChEBI" id="CHEBI:18262"/>
        <dbReference type="ChEBI" id="CHEBI:75539"/>
    </reaction>
</comment>
<evidence type="ECO:0000313" key="11">
    <source>
        <dbReference type="RefSeq" id="XP_005102729.1"/>
    </source>
</evidence>
<accession>A0ABM0JVV8</accession>
<comment type="function">
    <text evidence="7">Lipase that preferentially hydrolysis medium-chain saturated monoacylglycerols including 2-arachidonoylglycerol. Through 2-arachidonoylglycerol degradation may regulate endocannabinoid signaling pathways. Also has a lysophosphatidyl lipase activity with a preference for lysophosphatidylglycerol among other lysophospholipids. Also able to degrade bis(monoacylglycero)phosphate (BMP) and constitutes the major enzyme for BMP catabolism. BMP, also known as lysobisphosphatidic acid, is enriched in late endosomes and lysosomes and plays a key role in the formation of intraluminal vesicles and in lipid sorting.</text>
</comment>
<keyword evidence="8" id="KW-0472">Membrane</keyword>
<evidence type="ECO:0000313" key="10">
    <source>
        <dbReference type="Proteomes" id="UP000694888"/>
    </source>
</evidence>
<dbReference type="PRINTS" id="PR00111">
    <property type="entry name" value="ABHYDROLASE"/>
</dbReference>
<protein>
    <recommendedName>
        <fullName evidence="2">acylglycerol lipase</fullName>
        <ecNumber evidence="2">3.1.1.23</ecNumber>
    </recommendedName>
</protein>
<evidence type="ECO:0000259" key="9">
    <source>
        <dbReference type="Pfam" id="PF00561"/>
    </source>
</evidence>
<keyword evidence="10" id="KW-1185">Reference proteome</keyword>
<evidence type="ECO:0000256" key="5">
    <source>
        <dbReference type="ARBA" id="ARBA00046308"/>
    </source>
</evidence>